<organism evidence="1 2">
    <name type="scientific">Bacillus cereus</name>
    <dbReference type="NCBI Taxonomy" id="1396"/>
    <lineage>
        <taxon>Bacteria</taxon>
        <taxon>Bacillati</taxon>
        <taxon>Bacillota</taxon>
        <taxon>Bacilli</taxon>
        <taxon>Bacillales</taxon>
        <taxon>Bacillaceae</taxon>
        <taxon>Bacillus</taxon>
        <taxon>Bacillus cereus group</taxon>
    </lineage>
</organism>
<dbReference type="Proteomes" id="UP000219922">
    <property type="component" value="Unassembled WGS sequence"/>
</dbReference>
<evidence type="ECO:0008006" key="3">
    <source>
        <dbReference type="Google" id="ProtNLM"/>
    </source>
</evidence>
<dbReference type="RefSeq" id="WP_098005871.1">
    <property type="nucleotide sequence ID" value="NZ_NVMX01000039.1"/>
</dbReference>
<dbReference type="EMBL" id="NVMX01000039">
    <property type="protein sequence ID" value="PDZ96531.1"/>
    <property type="molecule type" value="Genomic_DNA"/>
</dbReference>
<gene>
    <name evidence="1" type="ORF">CON36_22405</name>
</gene>
<protein>
    <recommendedName>
        <fullName evidence="3">Helix-turn-helix conjugative transposon-like domain-containing protein</fullName>
    </recommendedName>
</protein>
<evidence type="ECO:0000313" key="1">
    <source>
        <dbReference type="EMBL" id="PDZ96531.1"/>
    </source>
</evidence>
<accession>A0A9X6XXR0</accession>
<comment type="caution">
    <text evidence="1">The sequence shown here is derived from an EMBL/GenBank/DDBJ whole genome shotgun (WGS) entry which is preliminary data.</text>
</comment>
<evidence type="ECO:0000313" key="2">
    <source>
        <dbReference type="Proteomes" id="UP000219922"/>
    </source>
</evidence>
<reference evidence="1 2" key="1">
    <citation type="submission" date="2017-09" db="EMBL/GenBank/DDBJ databases">
        <title>Large-scale bioinformatics analysis of Bacillus genomes uncovers conserved roles of natural products in bacterial physiology.</title>
        <authorList>
            <consortium name="Agbiome Team Llc"/>
            <person name="Bleich R.M."/>
            <person name="Grubbs K.J."/>
            <person name="Santa Maria K.C."/>
            <person name="Allen S.E."/>
            <person name="Farag S."/>
            <person name="Shank E.A."/>
            <person name="Bowers A."/>
        </authorList>
    </citation>
    <scope>NUCLEOTIDE SEQUENCE [LARGE SCALE GENOMIC DNA]</scope>
    <source>
        <strain evidence="1 2">AFS092789</strain>
    </source>
</reference>
<dbReference type="AlphaFoldDB" id="A0A9X6XXR0"/>
<name>A0A9X6XXR0_BACCE</name>
<proteinExistence type="predicted"/>
<sequence>MDLESKGKSLNEDEVIQIIEAFKPKIKKSLFNTSLGEREDLEQEIKLKIVEKINDIYSDEVPGFFQFINNF</sequence>